<gene>
    <name evidence="1" type="ORF">L596_013891</name>
</gene>
<keyword evidence="2" id="KW-1185">Reference proteome</keyword>
<name>A0A4U5P298_STECR</name>
<dbReference type="Proteomes" id="UP000298663">
    <property type="component" value="Unassembled WGS sequence"/>
</dbReference>
<accession>A0A4U5P298</accession>
<sequence>MGQEFLKFCRDKFQKLLEAEHPRTQQLKPKRSSYKIREKERVLDLDVMEFRTPLVGHEHMVNVKALEDILRRKLKAESREVFKAYRKTEEPKKAR</sequence>
<dbReference type="EMBL" id="AZBU02000003">
    <property type="protein sequence ID" value="TKR89850.1"/>
    <property type="molecule type" value="Genomic_DNA"/>
</dbReference>
<proteinExistence type="predicted"/>
<reference evidence="1 2" key="2">
    <citation type="journal article" date="2019" name="G3 (Bethesda)">
        <title>Hybrid Assembly of the Genome of the Entomopathogenic Nematode Steinernema carpocapsae Identifies the X-Chromosome.</title>
        <authorList>
            <person name="Serra L."/>
            <person name="Macchietto M."/>
            <person name="Macias-Munoz A."/>
            <person name="McGill C.J."/>
            <person name="Rodriguez I.M."/>
            <person name="Rodriguez B."/>
            <person name="Murad R."/>
            <person name="Mortazavi A."/>
        </authorList>
    </citation>
    <scope>NUCLEOTIDE SEQUENCE [LARGE SCALE GENOMIC DNA]</scope>
    <source>
        <strain evidence="1 2">ALL</strain>
    </source>
</reference>
<comment type="caution">
    <text evidence="1">The sequence shown here is derived from an EMBL/GenBank/DDBJ whole genome shotgun (WGS) entry which is preliminary data.</text>
</comment>
<reference evidence="1 2" key="1">
    <citation type="journal article" date="2015" name="Genome Biol.">
        <title>Comparative genomics of Steinernema reveals deeply conserved gene regulatory networks.</title>
        <authorList>
            <person name="Dillman A.R."/>
            <person name="Macchietto M."/>
            <person name="Porter C.F."/>
            <person name="Rogers A."/>
            <person name="Williams B."/>
            <person name="Antoshechkin I."/>
            <person name="Lee M.M."/>
            <person name="Goodwin Z."/>
            <person name="Lu X."/>
            <person name="Lewis E.E."/>
            <person name="Goodrich-Blair H."/>
            <person name="Stock S.P."/>
            <person name="Adams B.J."/>
            <person name="Sternberg P.W."/>
            <person name="Mortazavi A."/>
        </authorList>
    </citation>
    <scope>NUCLEOTIDE SEQUENCE [LARGE SCALE GENOMIC DNA]</scope>
    <source>
        <strain evidence="1 2">ALL</strain>
    </source>
</reference>
<evidence type="ECO:0000313" key="1">
    <source>
        <dbReference type="EMBL" id="TKR89850.1"/>
    </source>
</evidence>
<protein>
    <submittedName>
        <fullName evidence="1">Uncharacterized protein</fullName>
    </submittedName>
</protein>
<evidence type="ECO:0000313" key="2">
    <source>
        <dbReference type="Proteomes" id="UP000298663"/>
    </source>
</evidence>
<dbReference type="AlphaFoldDB" id="A0A4U5P298"/>
<organism evidence="1 2">
    <name type="scientific">Steinernema carpocapsae</name>
    <name type="common">Entomopathogenic nematode</name>
    <dbReference type="NCBI Taxonomy" id="34508"/>
    <lineage>
        <taxon>Eukaryota</taxon>
        <taxon>Metazoa</taxon>
        <taxon>Ecdysozoa</taxon>
        <taxon>Nematoda</taxon>
        <taxon>Chromadorea</taxon>
        <taxon>Rhabditida</taxon>
        <taxon>Tylenchina</taxon>
        <taxon>Panagrolaimomorpha</taxon>
        <taxon>Strongyloidoidea</taxon>
        <taxon>Steinernematidae</taxon>
        <taxon>Steinernema</taxon>
    </lineage>
</organism>